<sequence>MKTKAIITFFFVLALQFCNAQLDDKFYQPKKELKPIENLKFEEISLPVTQDTITAIFLKPKAAKPKATILFFHGAGGNVTTYTFMTKPLVDNGFQVVMVDFRGYGKSTGKPTHQNVAEDGQKFFDVITQRNDVKNTKILLYGASLGSQIATHLARANKDKTSGLIIDGGMSSFADIAAVFAPDYKAMLQQMLASVYSAKEDIQYTKGLPSLFIYSKNDKTVPFSQGQEIYANASEPKQFLEFTADHLEAAKEKPAEVVKSIESLLK</sequence>
<keyword evidence="1" id="KW-0732">Signal</keyword>
<proteinExistence type="predicted"/>
<dbReference type="Gene3D" id="3.40.50.1820">
    <property type="entry name" value="alpha/beta hydrolase"/>
    <property type="match status" value="1"/>
</dbReference>
<reference evidence="3 4" key="1">
    <citation type="submission" date="2014-12" db="EMBL/GenBank/DDBJ databases">
        <title>Genome sequencing of Chryseobacterium taiwanense TPW19.</title>
        <authorList>
            <person name="Tan P.W."/>
            <person name="Chan K.-G."/>
        </authorList>
    </citation>
    <scope>NUCLEOTIDE SEQUENCE [LARGE SCALE GENOMIC DNA]</scope>
    <source>
        <strain evidence="3 4">TPW19</strain>
    </source>
</reference>
<evidence type="ECO:0000256" key="1">
    <source>
        <dbReference type="SAM" id="SignalP"/>
    </source>
</evidence>
<dbReference type="SUPFAM" id="SSF53474">
    <property type="entry name" value="alpha/beta-Hydrolases"/>
    <property type="match status" value="1"/>
</dbReference>
<comment type="caution">
    <text evidence="3">The sequence shown here is derived from an EMBL/GenBank/DDBJ whole genome shotgun (WGS) entry which is preliminary data.</text>
</comment>
<dbReference type="PANTHER" id="PTHR12277:SF81">
    <property type="entry name" value="PROTEIN ABHD13"/>
    <property type="match status" value="1"/>
</dbReference>
<evidence type="ECO:0000259" key="2">
    <source>
        <dbReference type="Pfam" id="PF12146"/>
    </source>
</evidence>
<evidence type="ECO:0000313" key="3">
    <source>
        <dbReference type="EMBL" id="KIC62613.1"/>
    </source>
</evidence>
<feature type="chain" id="PRO_5002101437" evidence="1">
    <location>
        <begin position="21"/>
        <end position="266"/>
    </location>
</feature>
<feature type="signal peptide" evidence="1">
    <location>
        <begin position="1"/>
        <end position="20"/>
    </location>
</feature>
<dbReference type="STRING" id="363331.RM51_12200"/>
<dbReference type="AlphaFoldDB" id="A0A0B4E7K6"/>
<dbReference type="OrthoDB" id="9777090at2"/>
<dbReference type="Pfam" id="PF12146">
    <property type="entry name" value="Hydrolase_4"/>
    <property type="match status" value="1"/>
</dbReference>
<dbReference type="EMBL" id="JWTA01000009">
    <property type="protein sequence ID" value="KIC62613.1"/>
    <property type="molecule type" value="Genomic_DNA"/>
</dbReference>
<keyword evidence="3" id="KW-0378">Hydrolase</keyword>
<accession>A0A0B4E7K6</accession>
<evidence type="ECO:0000313" key="4">
    <source>
        <dbReference type="Proteomes" id="UP000031167"/>
    </source>
</evidence>
<dbReference type="RefSeq" id="WP_039369750.1">
    <property type="nucleotide sequence ID" value="NZ_JWTA01000009.1"/>
</dbReference>
<dbReference type="GO" id="GO:0016787">
    <property type="term" value="F:hydrolase activity"/>
    <property type="evidence" value="ECO:0007669"/>
    <property type="project" value="UniProtKB-KW"/>
</dbReference>
<dbReference type="InterPro" id="IPR029058">
    <property type="entry name" value="AB_hydrolase_fold"/>
</dbReference>
<gene>
    <name evidence="3" type="ORF">RM51_12200</name>
</gene>
<name>A0A0B4E7K6_9FLAO</name>
<feature type="domain" description="Serine aminopeptidase S33" evidence="2">
    <location>
        <begin position="64"/>
        <end position="196"/>
    </location>
</feature>
<dbReference type="Proteomes" id="UP000031167">
    <property type="component" value="Unassembled WGS sequence"/>
</dbReference>
<protein>
    <submittedName>
        <fullName evidence="3">Alpha/beta hydrolase</fullName>
    </submittedName>
</protein>
<organism evidence="3 4">
    <name type="scientific">Chryseobacterium taiwanense</name>
    <dbReference type="NCBI Taxonomy" id="363331"/>
    <lineage>
        <taxon>Bacteria</taxon>
        <taxon>Pseudomonadati</taxon>
        <taxon>Bacteroidota</taxon>
        <taxon>Flavobacteriia</taxon>
        <taxon>Flavobacteriales</taxon>
        <taxon>Weeksellaceae</taxon>
        <taxon>Chryseobacterium group</taxon>
        <taxon>Chryseobacterium</taxon>
    </lineage>
</organism>
<dbReference type="InterPro" id="IPR022742">
    <property type="entry name" value="Hydrolase_4"/>
</dbReference>
<keyword evidence="4" id="KW-1185">Reference proteome</keyword>
<dbReference type="PANTHER" id="PTHR12277">
    <property type="entry name" value="ALPHA/BETA HYDROLASE DOMAIN-CONTAINING PROTEIN"/>
    <property type="match status" value="1"/>
</dbReference>